<dbReference type="AlphaFoldDB" id="A0A285EHG1"/>
<dbReference type="GO" id="GO:0003677">
    <property type="term" value="F:DNA binding"/>
    <property type="evidence" value="ECO:0007669"/>
    <property type="project" value="UniProtKB-KW"/>
</dbReference>
<dbReference type="InterPro" id="IPR000524">
    <property type="entry name" value="Tscrpt_reg_HTH_GntR"/>
</dbReference>
<keyword evidence="1" id="KW-0805">Transcription regulation</keyword>
<dbReference type="Gene3D" id="1.20.120.530">
    <property type="entry name" value="GntR ligand-binding domain-like"/>
    <property type="match status" value="1"/>
</dbReference>
<keyword evidence="3" id="KW-0804">Transcription</keyword>
<dbReference type="Proteomes" id="UP000219514">
    <property type="component" value="Unassembled WGS sequence"/>
</dbReference>
<dbReference type="PANTHER" id="PTHR43537">
    <property type="entry name" value="TRANSCRIPTIONAL REGULATOR, GNTR FAMILY"/>
    <property type="match status" value="1"/>
</dbReference>
<dbReference type="SUPFAM" id="SSF48008">
    <property type="entry name" value="GntR ligand-binding domain-like"/>
    <property type="match status" value="1"/>
</dbReference>
<evidence type="ECO:0000256" key="1">
    <source>
        <dbReference type="ARBA" id="ARBA00023015"/>
    </source>
</evidence>
<evidence type="ECO:0000313" key="6">
    <source>
        <dbReference type="Proteomes" id="UP000219514"/>
    </source>
</evidence>
<dbReference type="GO" id="GO:0003700">
    <property type="term" value="F:DNA-binding transcription factor activity"/>
    <property type="evidence" value="ECO:0007669"/>
    <property type="project" value="InterPro"/>
</dbReference>
<evidence type="ECO:0000256" key="2">
    <source>
        <dbReference type="ARBA" id="ARBA00023125"/>
    </source>
</evidence>
<dbReference type="InterPro" id="IPR011711">
    <property type="entry name" value="GntR_C"/>
</dbReference>
<dbReference type="RefSeq" id="WP_245854029.1">
    <property type="nucleotide sequence ID" value="NZ_JACHXB010000002.1"/>
</dbReference>
<dbReference type="SMART" id="SM00345">
    <property type="entry name" value="HTH_GNTR"/>
    <property type="match status" value="1"/>
</dbReference>
<dbReference type="InterPro" id="IPR036390">
    <property type="entry name" value="WH_DNA-bd_sf"/>
</dbReference>
<dbReference type="PROSITE" id="PS50949">
    <property type="entry name" value="HTH_GNTR"/>
    <property type="match status" value="1"/>
</dbReference>
<sequence length="222" mass="24183">MTSFEVPLTRREAVVRRLRQEITAGQLPAGTVLKDAELAARLGVSITPVREAITQLAAEGLVDVAPNRTRKVAGLTQKSALELVDVMELLACAGFAGGVDNLTDEHLARLRTRYTEYTGALARGDVTTASAAGADFSTIVVMANGNRELQSMLDLVVVRVLRMLAMESHSDSWRPWVEGYGEVLELLERGDRAGAVARYRRIYVEFRAAVERSLWPGEAGDA</sequence>
<dbReference type="InterPro" id="IPR008920">
    <property type="entry name" value="TF_FadR/GntR_C"/>
</dbReference>
<dbReference type="SMART" id="SM00895">
    <property type="entry name" value="FCD"/>
    <property type="match status" value="1"/>
</dbReference>
<keyword evidence="6" id="KW-1185">Reference proteome</keyword>
<accession>A0A285EHG1</accession>
<dbReference type="Gene3D" id="1.10.10.10">
    <property type="entry name" value="Winged helix-like DNA-binding domain superfamily/Winged helix DNA-binding domain"/>
    <property type="match status" value="1"/>
</dbReference>
<proteinExistence type="predicted"/>
<dbReference type="PANTHER" id="PTHR43537:SF24">
    <property type="entry name" value="GLUCONATE OPERON TRANSCRIPTIONAL REPRESSOR"/>
    <property type="match status" value="1"/>
</dbReference>
<name>A0A285EHG1_9ACTN</name>
<evidence type="ECO:0000256" key="3">
    <source>
        <dbReference type="ARBA" id="ARBA00023163"/>
    </source>
</evidence>
<feature type="domain" description="HTH gntR-type" evidence="4">
    <location>
        <begin position="8"/>
        <end position="75"/>
    </location>
</feature>
<protein>
    <submittedName>
        <fullName evidence="5">Transcriptional regulator, GntR family</fullName>
    </submittedName>
</protein>
<evidence type="ECO:0000259" key="4">
    <source>
        <dbReference type="PROSITE" id="PS50949"/>
    </source>
</evidence>
<evidence type="ECO:0000313" key="5">
    <source>
        <dbReference type="EMBL" id="SNX98558.1"/>
    </source>
</evidence>
<organism evidence="5 6">
    <name type="scientific">Geodermatophilus sabuli</name>
    <dbReference type="NCBI Taxonomy" id="1564158"/>
    <lineage>
        <taxon>Bacteria</taxon>
        <taxon>Bacillati</taxon>
        <taxon>Actinomycetota</taxon>
        <taxon>Actinomycetes</taxon>
        <taxon>Geodermatophilales</taxon>
        <taxon>Geodermatophilaceae</taxon>
        <taxon>Geodermatophilus</taxon>
    </lineage>
</organism>
<dbReference type="Pfam" id="PF00392">
    <property type="entry name" value="GntR"/>
    <property type="match status" value="1"/>
</dbReference>
<dbReference type="CDD" id="cd07377">
    <property type="entry name" value="WHTH_GntR"/>
    <property type="match status" value="1"/>
</dbReference>
<dbReference type="SUPFAM" id="SSF46785">
    <property type="entry name" value="Winged helix' DNA-binding domain"/>
    <property type="match status" value="1"/>
</dbReference>
<keyword evidence="2" id="KW-0238">DNA-binding</keyword>
<dbReference type="Pfam" id="PF07729">
    <property type="entry name" value="FCD"/>
    <property type="match status" value="1"/>
</dbReference>
<gene>
    <name evidence="5" type="ORF">SAMN06893097_11172</name>
</gene>
<reference evidence="5 6" key="1">
    <citation type="submission" date="2017-09" db="EMBL/GenBank/DDBJ databases">
        <authorList>
            <person name="Ehlers B."/>
            <person name="Leendertz F.H."/>
        </authorList>
    </citation>
    <scope>NUCLEOTIDE SEQUENCE [LARGE SCALE GENOMIC DNA]</scope>
    <source>
        <strain evidence="5 6">DSM 46844</strain>
    </source>
</reference>
<dbReference type="EMBL" id="OBDO01000011">
    <property type="protein sequence ID" value="SNX98558.1"/>
    <property type="molecule type" value="Genomic_DNA"/>
</dbReference>
<dbReference type="InterPro" id="IPR036388">
    <property type="entry name" value="WH-like_DNA-bd_sf"/>
</dbReference>